<evidence type="ECO:0000313" key="2">
    <source>
        <dbReference type="EMBL" id="KAF7263976.1"/>
    </source>
</evidence>
<reference evidence="3" key="1">
    <citation type="submission" date="2020-08" db="EMBL/GenBank/DDBJ databases">
        <title>Genome sequencing and assembly of the red palm weevil Rhynchophorus ferrugineus.</title>
        <authorList>
            <person name="Dias G.B."/>
            <person name="Bergman C.M."/>
            <person name="Manee M."/>
        </authorList>
    </citation>
    <scope>NUCLEOTIDE SEQUENCE</scope>
    <source>
        <strain evidence="3">AA-2017</strain>
        <tissue evidence="3">Whole larva</tissue>
    </source>
</reference>
<keyword evidence="4" id="KW-1185">Reference proteome</keyword>
<name>A0A834HLV2_RHYFE</name>
<protein>
    <submittedName>
        <fullName evidence="3">Uncharacterized protein</fullName>
    </submittedName>
</protein>
<feature type="signal peptide" evidence="1">
    <location>
        <begin position="1"/>
        <end position="20"/>
    </location>
</feature>
<dbReference type="Proteomes" id="UP000625711">
    <property type="component" value="Unassembled WGS sequence"/>
</dbReference>
<keyword evidence="1" id="KW-0732">Signal</keyword>
<accession>A0A834HLV2</accession>
<dbReference type="AlphaFoldDB" id="A0A834HLV2"/>
<dbReference type="OrthoDB" id="6780464at2759"/>
<sequence>MSFLKIVAVLSVVTLSSVECHLGFAVAPAPVAAPVLRYAQISPPSIRPFSAQVNTFSRNLHVFDAPYAAGVLPGAPAIVQRAVLPPPATPVFPAPFAAPAAPLLPRVATVASAFAPAAPVLPYAGGLYARSIPAIAPAFTPALSPPLAPAPLLG</sequence>
<comment type="caution">
    <text evidence="3">The sequence shown here is derived from an EMBL/GenBank/DDBJ whole genome shotgun (WGS) entry which is preliminary data.</text>
</comment>
<dbReference type="EMBL" id="JAACXV010018684">
    <property type="protein sequence ID" value="KAF7263976.1"/>
    <property type="molecule type" value="Genomic_DNA"/>
</dbReference>
<proteinExistence type="predicted"/>
<gene>
    <name evidence="3" type="ORF">GWI33_000781</name>
    <name evidence="2" type="ORF">GWI33_000798</name>
</gene>
<feature type="chain" id="PRO_5036417886" evidence="1">
    <location>
        <begin position="21"/>
        <end position="154"/>
    </location>
</feature>
<dbReference type="EMBL" id="JAACXV010018680">
    <property type="protein sequence ID" value="KAF7263993.1"/>
    <property type="molecule type" value="Genomic_DNA"/>
</dbReference>
<evidence type="ECO:0000256" key="1">
    <source>
        <dbReference type="SAM" id="SignalP"/>
    </source>
</evidence>
<evidence type="ECO:0000313" key="3">
    <source>
        <dbReference type="EMBL" id="KAF7263993.1"/>
    </source>
</evidence>
<organism evidence="3 4">
    <name type="scientific">Rhynchophorus ferrugineus</name>
    <name type="common">Red palm weevil</name>
    <name type="synonym">Curculio ferrugineus</name>
    <dbReference type="NCBI Taxonomy" id="354439"/>
    <lineage>
        <taxon>Eukaryota</taxon>
        <taxon>Metazoa</taxon>
        <taxon>Ecdysozoa</taxon>
        <taxon>Arthropoda</taxon>
        <taxon>Hexapoda</taxon>
        <taxon>Insecta</taxon>
        <taxon>Pterygota</taxon>
        <taxon>Neoptera</taxon>
        <taxon>Endopterygota</taxon>
        <taxon>Coleoptera</taxon>
        <taxon>Polyphaga</taxon>
        <taxon>Cucujiformia</taxon>
        <taxon>Curculionidae</taxon>
        <taxon>Dryophthorinae</taxon>
        <taxon>Rhynchophorus</taxon>
    </lineage>
</organism>
<evidence type="ECO:0000313" key="4">
    <source>
        <dbReference type="Proteomes" id="UP000625711"/>
    </source>
</evidence>